<evidence type="ECO:0000313" key="3">
    <source>
        <dbReference type="EMBL" id="KAK0607830.1"/>
    </source>
</evidence>
<protein>
    <submittedName>
        <fullName evidence="3">Uncharacterized protein</fullName>
    </submittedName>
</protein>
<evidence type="ECO:0000313" key="4">
    <source>
        <dbReference type="Proteomes" id="UP001168877"/>
    </source>
</evidence>
<dbReference type="PANTHER" id="PTHR33825">
    <property type="entry name" value="CHITINASE-LIKE PROTEIN"/>
    <property type="match status" value="1"/>
</dbReference>
<organism evidence="3 4">
    <name type="scientific">Acer saccharum</name>
    <name type="common">Sugar maple</name>
    <dbReference type="NCBI Taxonomy" id="4024"/>
    <lineage>
        <taxon>Eukaryota</taxon>
        <taxon>Viridiplantae</taxon>
        <taxon>Streptophyta</taxon>
        <taxon>Embryophyta</taxon>
        <taxon>Tracheophyta</taxon>
        <taxon>Spermatophyta</taxon>
        <taxon>Magnoliopsida</taxon>
        <taxon>eudicotyledons</taxon>
        <taxon>Gunneridae</taxon>
        <taxon>Pentapetalae</taxon>
        <taxon>rosids</taxon>
        <taxon>malvids</taxon>
        <taxon>Sapindales</taxon>
        <taxon>Sapindaceae</taxon>
        <taxon>Hippocastanoideae</taxon>
        <taxon>Acereae</taxon>
        <taxon>Acer</taxon>
    </lineage>
</organism>
<name>A0AA39TUE4_ACESA</name>
<dbReference type="EMBL" id="JAUESC010000001">
    <property type="protein sequence ID" value="KAK0607830.1"/>
    <property type="molecule type" value="Genomic_DNA"/>
</dbReference>
<comment type="caution">
    <text evidence="3">The sequence shown here is derived from an EMBL/GenBank/DDBJ whole genome shotgun (WGS) entry which is preliminary data.</text>
</comment>
<keyword evidence="2" id="KW-0812">Transmembrane</keyword>
<evidence type="ECO:0000256" key="2">
    <source>
        <dbReference type="SAM" id="Phobius"/>
    </source>
</evidence>
<accession>A0AA39TUE4</accession>
<feature type="compositionally biased region" description="Polar residues" evidence="1">
    <location>
        <begin position="176"/>
        <end position="187"/>
    </location>
</feature>
<sequence length="187" mass="19974">MWSASNCLQLPNPNPASIKFKEKHRISNSGTKRSSWSVSSVVATSNSKSGVITMSATSQPQTQSWVSCTTTAAAAAPPFINHYKPPQLGLLSLYFVLSTAIGAIVSLAIVSIPTMMAFRKLAVSADKLSRVVSEEVPGTLSSLKLSGLEINELTQQLSSLRQKISGIRGHKKSRSNKPTSSTTNIID</sequence>
<reference evidence="3" key="2">
    <citation type="submission" date="2023-06" db="EMBL/GenBank/DDBJ databases">
        <authorList>
            <person name="Swenson N.G."/>
            <person name="Wegrzyn J.L."/>
            <person name="Mcevoy S.L."/>
        </authorList>
    </citation>
    <scope>NUCLEOTIDE SEQUENCE</scope>
    <source>
        <strain evidence="3">NS2018</strain>
        <tissue evidence="3">Leaf</tissue>
    </source>
</reference>
<evidence type="ECO:0000256" key="1">
    <source>
        <dbReference type="SAM" id="MobiDB-lite"/>
    </source>
</evidence>
<keyword evidence="2" id="KW-0472">Membrane</keyword>
<keyword evidence="4" id="KW-1185">Reference proteome</keyword>
<dbReference type="AlphaFoldDB" id="A0AA39TUE4"/>
<keyword evidence="2" id="KW-1133">Transmembrane helix</keyword>
<feature type="transmembrane region" description="Helical" evidence="2">
    <location>
        <begin position="91"/>
        <end position="112"/>
    </location>
</feature>
<proteinExistence type="predicted"/>
<gene>
    <name evidence="3" type="ORF">LWI29_021213</name>
</gene>
<feature type="region of interest" description="Disordered" evidence="1">
    <location>
        <begin position="167"/>
        <end position="187"/>
    </location>
</feature>
<reference evidence="3" key="1">
    <citation type="journal article" date="2022" name="Plant J.">
        <title>Strategies of tolerance reflected in two North American maple genomes.</title>
        <authorList>
            <person name="McEvoy S.L."/>
            <person name="Sezen U.U."/>
            <person name="Trouern-Trend A."/>
            <person name="McMahon S.M."/>
            <person name="Schaberg P.G."/>
            <person name="Yang J."/>
            <person name="Wegrzyn J.L."/>
            <person name="Swenson N.G."/>
        </authorList>
    </citation>
    <scope>NUCLEOTIDE SEQUENCE</scope>
    <source>
        <strain evidence="3">NS2018</strain>
    </source>
</reference>
<dbReference type="PANTHER" id="PTHR33825:SF4">
    <property type="entry name" value="OS05G0137600 PROTEIN"/>
    <property type="match status" value="1"/>
</dbReference>
<dbReference type="Proteomes" id="UP001168877">
    <property type="component" value="Unassembled WGS sequence"/>
</dbReference>